<organism evidence="2 3">
    <name type="scientific">Thalassovita mangrovi</name>
    <dbReference type="NCBI Taxonomy" id="2692236"/>
    <lineage>
        <taxon>Bacteria</taxon>
        <taxon>Pseudomonadati</taxon>
        <taxon>Pseudomonadota</taxon>
        <taxon>Alphaproteobacteria</taxon>
        <taxon>Rhodobacterales</taxon>
        <taxon>Roseobacteraceae</taxon>
        <taxon>Thalassovita</taxon>
    </lineage>
</organism>
<reference evidence="2 3" key="1">
    <citation type="submission" date="2020-01" db="EMBL/GenBank/DDBJ databases">
        <authorList>
            <person name="Chen S."/>
        </authorList>
    </citation>
    <scope>NUCLEOTIDE SEQUENCE [LARGE SCALE GENOMIC DNA]</scope>
    <source>
        <strain evidence="2 3">GS-10</strain>
    </source>
</reference>
<proteinExistence type="predicted"/>
<keyword evidence="3" id="KW-1185">Reference proteome</keyword>
<dbReference type="EMBL" id="WWEN01000002">
    <property type="protein sequence ID" value="MYM54442.1"/>
    <property type="molecule type" value="Genomic_DNA"/>
</dbReference>
<gene>
    <name evidence="2" type="ORF">GR167_03940</name>
</gene>
<comment type="caution">
    <text evidence="2">The sequence shown here is derived from an EMBL/GenBank/DDBJ whole genome shotgun (WGS) entry which is preliminary data.</text>
</comment>
<sequence>MADIVTLKAICDELKLDPREARERLRAAASDAKANPELAKARKPRTPWQWVKGSKALGEAKQVLGKSAPSSTEQG</sequence>
<dbReference type="Proteomes" id="UP000479043">
    <property type="component" value="Unassembled WGS sequence"/>
</dbReference>
<evidence type="ECO:0000313" key="2">
    <source>
        <dbReference type="EMBL" id="MYM54442.1"/>
    </source>
</evidence>
<feature type="region of interest" description="Disordered" evidence="1">
    <location>
        <begin position="27"/>
        <end position="46"/>
    </location>
</feature>
<evidence type="ECO:0000256" key="1">
    <source>
        <dbReference type="SAM" id="MobiDB-lite"/>
    </source>
</evidence>
<evidence type="ECO:0000313" key="3">
    <source>
        <dbReference type="Proteomes" id="UP000479043"/>
    </source>
</evidence>
<accession>A0A6L8LL51</accession>
<dbReference type="AlphaFoldDB" id="A0A6L8LL51"/>
<protein>
    <submittedName>
        <fullName evidence="2">Uncharacterized protein</fullName>
    </submittedName>
</protein>
<dbReference type="RefSeq" id="WP_160972135.1">
    <property type="nucleotide sequence ID" value="NZ_WWEN01000002.1"/>
</dbReference>
<name>A0A6L8LL51_9RHOB</name>